<dbReference type="PANTHER" id="PTHR24252:SF7">
    <property type="entry name" value="HYALIN"/>
    <property type="match status" value="1"/>
</dbReference>
<dbReference type="FunFam" id="2.40.10.10:FF:000068">
    <property type="entry name" value="transmembrane protease serine 2"/>
    <property type="match status" value="1"/>
</dbReference>
<evidence type="ECO:0000313" key="5">
    <source>
        <dbReference type="RefSeq" id="XP_011497791.1"/>
    </source>
</evidence>
<feature type="domain" description="Peptidase S1" evidence="3">
    <location>
        <begin position="85"/>
        <end position="269"/>
    </location>
</feature>
<reference evidence="5" key="1">
    <citation type="submission" date="2025-08" db="UniProtKB">
        <authorList>
            <consortium name="RefSeq"/>
        </authorList>
    </citation>
    <scope>IDENTIFICATION</scope>
</reference>
<dbReference type="RefSeq" id="XP_011497791.1">
    <property type="nucleotide sequence ID" value="XM_011499489.1"/>
</dbReference>
<evidence type="ECO:0000313" key="4">
    <source>
        <dbReference type="Proteomes" id="UP000695007"/>
    </source>
</evidence>
<dbReference type="Gene3D" id="2.40.10.10">
    <property type="entry name" value="Trypsin-like serine proteases"/>
    <property type="match status" value="2"/>
</dbReference>
<dbReference type="InterPro" id="IPR001314">
    <property type="entry name" value="Peptidase_S1A"/>
</dbReference>
<dbReference type="InterPro" id="IPR001254">
    <property type="entry name" value="Trypsin_dom"/>
</dbReference>
<name>A0AAJ7DVE2_9HYME</name>
<dbReference type="PROSITE" id="PS50240">
    <property type="entry name" value="TRYPSIN_DOM"/>
    <property type="match status" value="1"/>
</dbReference>
<keyword evidence="4" id="KW-1185">Reference proteome</keyword>
<dbReference type="SUPFAM" id="SSF50494">
    <property type="entry name" value="Trypsin-like serine proteases"/>
    <property type="match status" value="1"/>
</dbReference>
<dbReference type="CDD" id="cd00190">
    <property type="entry name" value="Tryp_SPc"/>
    <property type="match status" value="1"/>
</dbReference>
<dbReference type="GO" id="GO:0004252">
    <property type="term" value="F:serine-type endopeptidase activity"/>
    <property type="evidence" value="ECO:0007669"/>
    <property type="project" value="InterPro"/>
</dbReference>
<feature type="signal peptide" evidence="2">
    <location>
        <begin position="1"/>
        <end position="22"/>
    </location>
</feature>
<dbReference type="AlphaFoldDB" id="A0AAJ7DVE2"/>
<keyword evidence="2" id="KW-0732">Signal</keyword>
<dbReference type="Proteomes" id="UP000695007">
    <property type="component" value="Unplaced"/>
</dbReference>
<dbReference type="InterPro" id="IPR018114">
    <property type="entry name" value="TRYPSIN_HIS"/>
</dbReference>
<sequence>MWQRELLILCTLSLHSLNSIEGESSADTLTIGTKDLANDLYDLVGNEAEANQLIGQTTSTASANSVEARTSTVTEKVLKKLRRRIVNGTKAVLGQFPQQVSLRRRYSQSHFCGGSILTAEWILTAGHCMSNNVKKVLEPYTITVVAGEIVLKNTNYARQWSYVRKIIVHPHFNVETLENDVALLQLSKPLTFDMYVRPITVASTSTKPSTTCQVSGWGYKKYGDSGGGLLCQGFLTGVVSGGEGCAWPRLPGLYSDVKFYAFWIKQHVNLTQSFVSSNPISRASASSSLSSPLFGLIAIVLRALHAEAN</sequence>
<dbReference type="PROSITE" id="PS00134">
    <property type="entry name" value="TRYPSIN_HIS"/>
    <property type="match status" value="1"/>
</dbReference>
<organism evidence="4 5">
    <name type="scientific">Ceratosolen solmsi marchali</name>
    <dbReference type="NCBI Taxonomy" id="326594"/>
    <lineage>
        <taxon>Eukaryota</taxon>
        <taxon>Metazoa</taxon>
        <taxon>Ecdysozoa</taxon>
        <taxon>Arthropoda</taxon>
        <taxon>Hexapoda</taxon>
        <taxon>Insecta</taxon>
        <taxon>Pterygota</taxon>
        <taxon>Neoptera</taxon>
        <taxon>Endopterygota</taxon>
        <taxon>Hymenoptera</taxon>
        <taxon>Apocrita</taxon>
        <taxon>Proctotrupomorpha</taxon>
        <taxon>Chalcidoidea</taxon>
        <taxon>Agaonidae</taxon>
        <taxon>Agaoninae</taxon>
        <taxon>Ceratosolen</taxon>
    </lineage>
</organism>
<dbReference type="PRINTS" id="PR00722">
    <property type="entry name" value="CHYMOTRYPSIN"/>
</dbReference>
<proteinExistence type="predicted"/>
<keyword evidence="1" id="KW-1015">Disulfide bond</keyword>
<accession>A0AAJ7DVE2</accession>
<dbReference type="Pfam" id="PF00089">
    <property type="entry name" value="Trypsin"/>
    <property type="match status" value="2"/>
</dbReference>
<dbReference type="InterPro" id="IPR043504">
    <property type="entry name" value="Peptidase_S1_PA_chymotrypsin"/>
</dbReference>
<dbReference type="InterPro" id="IPR009003">
    <property type="entry name" value="Peptidase_S1_PA"/>
</dbReference>
<dbReference type="GO" id="GO:0006508">
    <property type="term" value="P:proteolysis"/>
    <property type="evidence" value="ECO:0007669"/>
    <property type="project" value="InterPro"/>
</dbReference>
<gene>
    <name evidence="5" type="primary">LOC105362138</name>
</gene>
<dbReference type="SMART" id="SM00020">
    <property type="entry name" value="Tryp_SPc"/>
    <property type="match status" value="1"/>
</dbReference>
<dbReference type="PANTHER" id="PTHR24252">
    <property type="entry name" value="ACROSIN-RELATED"/>
    <property type="match status" value="1"/>
</dbReference>
<evidence type="ECO:0000256" key="2">
    <source>
        <dbReference type="SAM" id="SignalP"/>
    </source>
</evidence>
<dbReference type="GeneID" id="105362138"/>
<feature type="chain" id="PRO_5042560006" evidence="2">
    <location>
        <begin position="23"/>
        <end position="309"/>
    </location>
</feature>
<protein>
    <submittedName>
        <fullName evidence="5">Tryptase-like isoform X2</fullName>
    </submittedName>
</protein>
<evidence type="ECO:0000259" key="3">
    <source>
        <dbReference type="PROSITE" id="PS50240"/>
    </source>
</evidence>
<evidence type="ECO:0000256" key="1">
    <source>
        <dbReference type="ARBA" id="ARBA00023157"/>
    </source>
</evidence>